<dbReference type="AlphaFoldDB" id="A0A8G1RUM7"/>
<dbReference type="InterPro" id="IPR019257">
    <property type="entry name" value="MeTrfase_dom"/>
</dbReference>
<dbReference type="OrthoDB" id="659at2759"/>
<dbReference type="NCBIfam" id="TIGR03439">
    <property type="entry name" value="methyl_EasF"/>
    <property type="match status" value="1"/>
</dbReference>
<dbReference type="InterPro" id="IPR024775">
    <property type="entry name" value="DinB-like"/>
</dbReference>
<reference evidence="9 10" key="1">
    <citation type="submission" date="2018-02" db="EMBL/GenBank/DDBJ databases">
        <title>The genomes of Aspergillus section Nigri reveals drivers in fungal speciation.</title>
        <authorList>
            <consortium name="DOE Joint Genome Institute"/>
            <person name="Vesth T.C."/>
            <person name="Nybo J."/>
            <person name="Theobald S."/>
            <person name="Brandl J."/>
            <person name="Frisvad J.C."/>
            <person name="Nielsen K.F."/>
            <person name="Lyhne E.K."/>
            <person name="Kogle M.E."/>
            <person name="Kuo A."/>
            <person name="Riley R."/>
            <person name="Clum A."/>
            <person name="Nolan M."/>
            <person name="Lipzen A."/>
            <person name="Salamov A."/>
            <person name="Henrissat B."/>
            <person name="Wiebenga A."/>
            <person name="De vries R.P."/>
            <person name="Grigoriev I.V."/>
            <person name="Mortensen U.H."/>
            <person name="Andersen M.R."/>
            <person name="Baker S.E."/>
        </authorList>
    </citation>
    <scope>NUCLEOTIDE SEQUENCE [LARGE SCALE GENOMIC DNA]</scope>
    <source>
        <strain evidence="9 10">CBS 313.89</strain>
    </source>
</reference>
<dbReference type="Pfam" id="PF10017">
    <property type="entry name" value="Methyltransf_33"/>
    <property type="match status" value="1"/>
</dbReference>
<dbReference type="SUPFAM" id="SSF109854">
    <property type="entry name" value="DinB/YfiT-like putative metalloenzymes"/>
    <property type="match status" value="1"/>
</dbReference>
<dbReference type="InterPro" id="IPR017805">
    <property type="entry name" value="SAM_MeTrfase_EasF-type_put"/>
</dbReference>
<evidence type="ECO:0000259" key="6">
    <source>
        <dbReference type="Pfam" id="PF03781"/>
    </source>
</evidence>
<keyword evidence="2 9" id="KW-0808">Transferase</keyword>
<evidence type="ECO:0000259" key="8">
    <source>
        <dbReference type="Pfam" id="PF12867"/>
    </source>
</evidence>
<dbReference type="InterPro" id="IPR034660">
    <property type="entry name" value="DinB/YfiT-like"/>
</dbReference>
<keyword evidence="4" id="KW-0408">Iron</keyword>
<evidence type="ECO:0000256" key="1">
    <source>
        <dbReference type="ARBA" id="ARBA00022603"/>
    </source>
</evidence>
<dbReference type="SUPFAM" id="SSF56436">
    <property type="entry name" value="C-type lectin-like"/>
    <property type="match status" value="1"/>
</dbReference>
<dbReference type="VEuPathDB" id="FungiDB:BO72DRAFT_54518"/>
<feature type="domain" description="Histidine-specific methyltransferase SAM-dependent" evidence="7">
    <location>
        <begin position="27"/>
        <end position="330"/>
    </location>
</feature>
<protein>
    <submittedName>
        <fullName evidence="9">N-methyltransferase</fullName>
    </submittedName>
</protein>
<dbReference type="Pfam" id="PF03781">
    <property type="entry name" value="FGE-sulfatase"/>
    <property type="match status" value="1"/>
</dbReference>
<dbReference type="GO" id="GO:0008168">
    <property type="term" value="F:methyltransferase activity"/>
    <property type="evidence" value="ECO:0007669"/>
    <property type="project" value="UniProtKB-KW"/>
</dbReference>
<dbReference type="InterPro" id="IPR005532">
    <property type="entry name" value="SUMF_dom"/>
</dbReference>
<evidence type="ECO:0000256" key="3">
    <source>
        <dbReference type="ARBA" id="ARBA00023002"/>
    </source>
</evidence>
<organism evidence="9 10">
    <name type="scientific">Aspergillus fijiensis CBS 313.89</name>
    <dbReference type="NCBI Taxonomy" id="1448319"/>
    <lineage>
        <taxon>Eukaryota</taxon>
        <taxon>Fungi</taxon>
        <taxon>Dikarya</taxon>
        <taxon>Ascomycota</taxon>
        <taxon>Pezizomycotina</taxon>
        <taxon>Eurotiomycetes</taxon>
        <taxon>Eurotiomycetidae</taxon>
        <taxon>Eurotiales</taxon>
        <taxon>Aspergillaceae</taxon>
        <taxon>Aspergillus</taxon>
    </lineage>
</organism>
<dbReference type="InterPro" id="IPR042095">
    <property type="entry name" value="SUMF_sf"/>
</dbReference>
<dbReference type="EMBL" id="KZ824634">
    <property type="protein sequence ID" value="RAK79213.1"/>
    <property type="molecule type" value="Genomic_DNA"/>
</dbReference>
<evidence type="ECO:0000256" key="5">
    <source>
        <dbReference type="ARBA" id="ARBA00037882"/>
    </source>
</evidence>
<dbReference type="InterPro" id="IPR016187">
    <property type="entry name" value="CTDL_fold"/>
</dbReference>
<name>A0A8G1RUM7_9EURO</name>
<dbReference type="PANTHER" id="PTHR43397:SF1">
    <property type="entry name" value="ERGOTHIONEINE BIOSYNTHESIS PROTEIN 1"/>
    <property type="match status" value="1"/>
</dbReference>
<feature type="domain" description="DinB-like" evidence="8">
    <location>
        <begin position="358"/>
        <end position="492"/>
    </location>
</feature>
<gene>
    <name evidence="9" type="ORF">BO72DRAFT_54518</name>
</gene>
<evidence type="ECO:0000313" key="10">
    <source>
        <dbReference type="Proteomes" id="UP000249789"/>
    </source>
</evidence>
<accession>A0A8G1RUM7</accession>
<feature type="domain" description="Sulfatase-modifying factor enzyme-like" evidence="6">
    <location>
        <begin position="554"/>
        <end position="830"/>
    </location>
</feature>
<dbReference type="GeneID" id="63867845"/>
<evidence type="ECO:0000259" key="7">
    <source>
        <dbReference type="Pfam" id="PF10017"/>
    </source>
</evidence>
<keyword evidence="10" id="KW-1185">Reference proteome</keyword>
<proteinExistence type="predicted"/>
<dbReference type="PANTHER" id="PTHR43397">
    <property type="entry name" value="ERGOTHIONEINE BIOSYNTHESIS PROTEIN 1"/>
    <property type="match status" value="1"/>
</dbReference>
<keyword evidence="1 9" id="KW-0489">Methyltransferase</keyword>
<dbReference type="Proteomes" id="UP000249789">
    <property type="component" value="Unassembled WGS sequence"/>
</dbReference>
<dbReference type="GO" id="GO:0032259">
    <property type="term" value="P:methylation"/>
    <property type="evidence" value="ECO:0007669"/>
    <property type="project" value="UniProtKB-KW"/>
</dbReference>
<keyword evidence="3" id="KW-0560">Oxidoreductase</keyword>
<dbReference type="InterPro" id="IPR029063">
    <property type="entry name" value="SAM-dependent_MTases_sf"/>
</dbReference>
<dbReference type="Gene3D" id="3.40.50.150">
    <property type="entry name" value="Vaccinia Virus protein VP39"/>
    <property type="match status" value="1"/>
</dbReference>
<evidence type="ECO:0000256" key="4">
    <source>
        <dbReference type="ARBA" id="ARBA00023004"/>
    </source>
</evidence>
<evidence type="ECO:0000313" key="9">
    <source>
        <dbReference type="EMBL" id="RAK79213.1"/>
    </source>
</evidence>
<dbReference type="Gene3D" id="3.90.1580.10">
    <property type="entry name" value="paralog of FGE (formylglycine-generating enzyme)"/>
    <property type="match status" value="1"/>
</dbReference>
<dbReference type="InterPro" id="IPR051128">
    <property type="entry name" value="EgtD_Methyltrsf_superfamily"/>
</dbReference>
<sequence length="833" mass="94625">MSPLTCPTKSVDIVAIHQNALEFSLVNEIQRGISPPAGTTRSMPTMLLYNDQGLKLFEEITYLEEYYLTNAEIEVLRTHAQRIVERIPDNAQLLELGSGNLRKVEILLREFESAGKHVDYYALDLSLPELQRTFSEISIDDFTHVEFHGLHGTYDDAMAWLDRPENRKLPTVIMSMGSSIGNFDRPSAASFLGQFARLLGPDDLMIIGLDACSDPDKVFRAYNDSKGITRQFYENGLVHANAVLGYEAFKLEDWDVITDYNVAEGTHRAFYAPKHDVTINGTVIKQGEKLIFEEAYKYSATQREQLWHDAGLIHKVEYGNEAGEYHLHILSSAVLNYPTKPSQYAAGAVPTYEEFRKLWTAWDIVTRSMVPREKLLSKPIKLRNALIFYFGHIPTFLDIHLTRALGDEPTYPASYQLIFERGIDPDVDNPEQCHSHSEIPDEWPPLDEILDYQERVRSRVRSIYQKNDLVQDRTLGEALWIGFEHEAMHLETFLYMLIQSERINPPPAVPKPDFERIFQDARERERPNDWFTIPEQTLSIGLDDDGQSVPSVSYAWDNEKPARVISVPAFQAQGRPITNGEYARYLQANSLGQKPESWIWNHPKGSSGVVHGGQSNGHATKEYLASFAVRTVFGPVPLEYAQDWPVIASYDELAQYAQWMGCRIPSFEEVKSIYAHAARLNGVKQDLPNGFCHSETNGVNGHGNGVLPTKMNAPVKPSHDSQPVFVDLDDCNVGFKHWHPTPVIQHSDRLAGHGELGGVWEWTSSTLERHEGFEAMKIYPGYTSDFFDGKHNIILGGSWATHPRIAGRTTFVNWYQRNYPYPWAGARLVRDLR</sequence>
<evidence type="ECO:0000256" key="2">
    <source>
        <dbReference type="ARBA" id="ARBA00022679"/>
    </source>
</evidence>
<comment type="pathway">
    <text evidence="5">Amino-acid biosynthesis; ergothioneine biosynthesis.</text>
</comment>
<dbReference type="Pfam" id="PF12867">
    <property type="entry name" value="DinB_2"/>
    <property type="match status" value="1"/>
</dbReference>
<dbReference type="RefSeq" id="XP_040803223.1">
    <property type="nucleotide sequence ID" value="XM_040950510.1"/>
</dbReference>